<gene>
    <name evidence="1" type="ORF">UFOVP1130_32</name>
</gene>
<sequence>MIIMALDVLSLPSRVSDDVGARQPIPEGRKLWSTLFTAYSGRMSVFAPGVTNQDGCLSWLKREGFKASTVDFISENTVEDKVARIQNLHAAYGRINWYIDVDPKVVARVAHNGIPTLLMTVPDTVRPEWSESRFKREWGAIVEESDAQALARAERNWTDV</sequence>
<accession>A0A6J5QNF2</accession>
<dbReference type="EMBL" id="LR797078">
    <property type="protein sequence ID" value="CAB4185322.1"/>
    <property type="molecule type" value="Genomic_DNA"/>
</dbReference>
<name>A0A6J5QNF2_9CAUD</name>
<proteinExistence type="predicted"/>
<protein>
    <submittedName>
        <fullName evidence="1">Uncharacterized protein</fullName>
    </submittedName>
</protein>
<organism evidence="1">
    <name type="scientific">uncultured Caudovirales phage</name>
    <dbReference type="NCBI Taxonomy" id="2100421"/>
    <lineage>
        <taxon>Viruses</taxon>
        <taxon>Duplodnaviria</taxon>
        <taxon>Heunggongvirae</taxon>
        <taxon>Uroviricota</taxon>
        <taxon>Caudoviricetes</taxon>
        <taxon>Peduoviridae</taxon>
        <taxon>Maltschvirus</taxon>
        <taxon>Maltschvirus maltsch</taxon>
    </lineage>
</organism>
<evidence type="ECO:0000313" key="1">
    <source>
        <dbReference type="EMBL" id="CAB4185322.1"/>
    </source>
</evidence>
<reference evidence="1" key="1">
    <citation type="submission" date="2020-05" db="EMBL/GenBank/DDBJ databases">
        <authorList>
            <person name="Chiriac C."/>
            <person name="Salcher M."/>
            <person name="Ghai R."/>
            <person name="Kavagutti S V."/>
        </authorList>
    </citation>
    <scope>NUCLEOTIDE SEQUENCE</scope>
</reference>